<dbReference type="InterPro" id="IPR001647">
    <property type="entry name" value="HTH_TetR"/>
</dbReference>
<comment type="caution">
    <text evidence="7">The sequence shown here is derived from an EMBL/GenBank/DDBJ whole genome shotgun (WGS) entry which is preliminary data.</text>
</comment>
<dbReference type="SUPFAM" id="SSF48498">
    <property type="entry name" value="Tetracyclin repressor-like, C-terminal domain"/>
    <property type="match status" value="1"/>
</dbReference>
<dbReference type="RefSeq" id="WP_125090323.1">
    <property type="nucleotide sequence ID" value="NZ_RSAA01000010.1"/>
</dbReference>
<dbReference type="InterPro" id="IPR009057">
    <property type="entry name" value="Homeodomain-like_sf"/>
</dbReference>
<accession>A0A426JV47</accession>
<name>A0A426JV47_9PSEU</name>
<keyword evidence="4" id="KW-0804">Transcription</keyword>
<feature type="domain" description="HTH tetR-type" evidence="6">
    <location>
        <begin position="7"/>
        <end position="67"/>
    </location>
</feature>
<dbReference type="GO" id="GO:0000976">
    <property type="term" value="F:transcription cis-regulatory region binding"/>
    <property type="evidence" value="ECO:0007669"/>
    <property type="project" value="TreeGrafter"/>
</dbReference>
<keyword evidence="8" id="KW-1185">Reference proteome</keyword>
<gene>
    <name evidence="7" type="ORF">EIL87_12010</name>
</gene>
<evidence type="ECO:0000256" key="1">
    <source>
        <dbReference type="ARBA" id="ARBA00022491"/>
    </source>
</evidence>
<reference evidence="7 8" key="1">
    <citation type="submission" date="2018-11" db="EMBL/GenBank/DDBJ databases">
        <title>Saccharopolyspora rhizosphaerae sp. nov., an actinomycete isolated from rhizosphere soil in Thailand.</title>
        <authorList>
            <person name="Intra B."/>
            <person name="Euanorasetr J."/>
            <person name="Take A."/>
            <person name="Inahashi Y."/>
            <person name="Mori M."/>
            <person name="Panbangred W."/>
            <person name="Matsumoto A."/>
        </authorList>
    </citation>
    <scope>NUCLEOTIDE SEQUENCE [LARGE SCALE GENOMIC DNA]</scope>
    <source>
        <strain evidence="7 8">H219</strain>
    </source>
</reference>
<keyword evidence="3 5" id="KW-0238">DNA-binding</keyword>
<dbReference type="EMBL" id="RSAA01000010">
    <property type="protein sequence ID" value="RRO16997.1"/>
    <property type="molecule type" value="Genomic_DNA"/>
</dbReference>
<dbReference type="InterPro" id="IPR036271">
    <property type="entry name" value="Tet_transcr_reg_TetR-rel_C_sf"/>
</dbReference>
<dbReference type="AlphaFoldDB" id="A0A426JV47"/>
<dbReference type="InterPro" id="IPR050109">
    <property type="entry name" value="HTH-type_TetR-like_transc_reg"/>
</dbReference>
<evidence type="ECO:0000256" key="4">
    <source>
        <dbReference type="ARBA" id="ARBA00023163"/>
    </source>
</evidence>
<evidence type="ECO:0000313" key="7">
    <source>
        <dbReference type="EMBL" id="RRO16997.1"/>
    </source>
</evidence>
<dbReference type="PANTHER" id="PTHR30055">
    <property type="entry name" value="HTH-TYPE TRANSCRIPTIONAL REGULATOR RUTR"/>
    <property type="match status" value="1"/>
</dbReference>
<dbReference type="Pfam" id="PF13977">
    <property type="entry name" value="TetR_C_6"/>
    <property type="match status" value="1"/>
</dbReference>
<dbReference type="Proteomes" id="UP000274515">
    <property type="component" value="Unassembled WGS sequence"/>
</dbReference>
<dbReference type="GO" id="GO:0003700">
    <property type="term" value="F:DNA-binding transcription factor activity"/>
    <property type="evidence" value="ECO:0007669"/>
    <property type="project" value="TreeGrafter"/>
</dbReference>
<organism evidence="7 8">
    <name type="scientific">Saccharopolyspora rhizosphaerae</name>
    <dbReference type="NCBI Taxonomy" id="2492662"/>
    <lineage>
        <taxon>Bacteria</taxon>
        <taxon>Bacillati</taxon>
        <taxon>Actinomycetota</taxon>
        <taxon>Actinomycetes</taxon>
        <taxon>Pseudonocardiales</taxon>
        <taxon>Pseudonocardiaceae</taxon>
        <taxon>Saccharopolyspora</taxon>
    </lineage>
</organism>
<evidence type="ECO:0000313" key="8">
    <source>
        <dbReference type="Proteomes" id="UP000274515"/>
    </source>
</evidence>
<keyword evidence="2" id="KW-0805">Transcription regulation</keyword>
<proteinExistence type="predicted"/>
<dbReference type="SUPFAM" id="SSF46689">
    <property type="entry name" value="Homeodomain-like"/>
    <property type="match status" value="1"/>
</dbReference>
<evidence type="ECO:0000259" key="6">
    <source>
        <dbReference type="PROSITE" id="PS50977"/>
    </source>
</evidence>
<dbReference type="PANTHER" id="PTHR30055:SF226">
    <property type="entry name" value="HTH-TYPE TRANSCRIPTIONAL REGULATOR PKSA"/>
    <property type="match status" value="1"/>
</dbReference>
<sequence>MNKIDAVGRRRVLAEAVWRIILRDGLPSVSVRSVAQEAGLAAGSVRHFFPAQDELVNFAMTALVEVVTARVQAAAQTPDVRERVFAMLVELLPVTDRTHGEFAAYLEFLGRSRTDVSLRAVAWESIRAVRELVVTVLTDLRSLGMLRPELDVEVEAVRLHAFLDGLTLHLIVAPELNSRDDARRALGRWLQDLWSAGPDGGVDA</sequence>
<evidence type="ECO:0000256" key="3">
    <source>
        <dbReference type="ARBA" id="ARBA00023125"/>
    </source>
</evidence>
<dbReference type="PROSITE" id="PS01081">
    <property type="entry name" value="HTH_TETR_1"/>
    <property type="match status" value="1"/>
</dbReference>
<keyword evidence="1" id="KW-0678">Repressor</keyword>
<dbReference type="Gene3D" id="1.10.357.10">
    <property type="entry name" value="Tetracycline Repressor, domain 2"/>
    <property type="match status" value="1"/>
</dbReference>
<dbReference type="InterPro" id="IPR023772">
    <property type="entry name" value="DNA-bd_HTH_TetR-type_CS"/>
</dbReference>
<dbReference type="PROSITE" id="PS50977">
    <property type="entry name" value="HTH_TETR_2"/>
    <property type="match status" value="1"/>
</dbReference>
<evidence type="ECO:0000256" key="5">
    <source>
        <dbReference type="PROSITE-ProRule" id="PRU00335"/>
    </source>
</evidence>
<evidence type="ECO:0000256" key="2">
    <source>
        <dbReference type="ARBA" id="ARBA00023015"/>
    </source>
</evidence>
<dbReference type="InterPro" id="IPR039538">
    <property type="entry name" value="BetI_C"/>
</dbReference>
<protein>
    <submittedName>
        <fullName evidence="7">TetR family transcriptional regulator</fullName>
    </submittedName>
</protein>
<feature type="DNA-binding region" description="H-T-H motif" evidence="5">
    <location>
        <begin position="30"/>
        <end position="49"/>
    </location>
</feature>
<dbReference type="OrthoDB" id="9816296at2"/>